<feature type="compositionally biased region" description="Basic and acidic residues" evidence="1">
    <location>
        <begin position="11"/>
        <end position="23"/>
    </location>
</feature>
<dbReference type="EMBL" id="JAVFHQ010000023">
    <property type="protein sequence ID" value="KAK4544657.1"/>
    <property type="molecule type" value="Genomic_DNA"/>
</dbReference>
<gene>
    <name evidence="2" type="ORF">LTR36_003906</name>
</gene>
<name>A0AAV9JHJ3_9PEZI</name>
<dbReference type="AlphaFoldDB" id="A0AAV9JHJ3"/>
<feature type="region of interest" description="Disordered" evidence="1">
    <location>
        <begin position="1"/>
        <end position="23"/>
    </location>
</feature>
<proteinExistence type="predicted"/>
<evidence type="ECO:0000313" key="3">
    <source>
        <dbReference type="Proteomes" id="UP001324427"/>
    </source>
</evidence>
<reference evidence="2 3" key="1">
    <citation type="submission" date="2021-11" db="EMBL/GenBank/DDBJ databases">
        <title>Black yeast isolated from Biological Soil Crust.</title>
        <authorList>
            <person name="Kurbessoian T."/>
        </authorList>
    </citation>
    <scope>NUCLEOTIDE SEQUENCE [LARGE SCALE GENOMIC DNA]</scope>
    <source>
        <strain evidence="2 3">CCFEE 5522</strain>
    </source>
</reference>
<comment type="caution">
    <text evidence="2">The sequence shown here is derived from an EMBL/GenBank/DDBJ whole genome shotgun (WGS) entry which is preliminary data.</text>
</comment>
<accession>A0AAV9JHJ3</accession>
<evidence type="ECO:0000256" key="1">
    <source>
        <dbReference type="SAM" id="MobiDB-lite"/>
    </source>
</evidence>
<organism evidence="2 3">
    <name type="scientific">Oleoguttula mirabilis</name>
    <dbReference type="NCBI Taxonomy" id="1507867"/>
    <lineage>
        <taxon>Eukaryota</taxon>
        <taxon>Fungi</taxon>
        <taxon>Dikarya</taxon>
        <taxon>Ascomycota</taxon>
        <taxon>Pezizomycotina</taxon>
        <taxon>Dothideomycetes</taxon>
        <taxon>Dothideomycetidae</taxon>
        <taxon>Mycosphaerellales</taxon>
        <taxon>Teratosphaeriaceae</taxon>
        <taxon>Oleoguttula</taxon>
    </lineage>
</organism>
<evidence type="ECO:0000313" key="2">
    <source>
        <dbReference type="EMBL" id="KAK4544657.1"/>
    </source>
</evidence>
<sequence length="437" mass="49002">MPATSPGQGQEDERRIPREDDHRRVSLLPTLDRQDQKVFNKGLPHQRCLLLQAELVSDPPTLKLLDAAPMTDVGASMSLTEIAIAGSAFLSVKRHYRKLIRQRHEHGMLLTHWANAMQSYQDKRRLAHESFAELATFPLQAEPGPIRTTTTYFQSIKSQLQDDQVVLAEQYRTTLDLDAKTGSLESEIASEETQFLAALTDFMRSLPGGAVLLKQLEVDSGGRVSSNAEATEDIPELADRYFHKLGEIRLKRESLGEFEDAHEETLRQRDLLRDQESEPLDSDDDFQAAYAQEYELLVKEIREGDAEAESLRQVCELQGLDLQYLRHRNRSDSSSDATPLQYPPRAFFGGDDIASAAFGALTLPPLAGSVIIRGSATGDPEEVDPSQGMYEPTGAHVEQWLHEVHDQDDHLEATKPPTTPETPRLFPAQKLSLEIYH</sequence>
<dbReference type="Proteomes" id="UP001324427">
    <property type="component" value="Unassembled WGS sequence"/>
</dbReference>
<keyword evidence="3" id="KW-1185">Reference proteome</keyword>
<protein>
    <submittedName>
        <fullName evidence="2">Uncharacterized protein</fullName>
    </submittedName>
</protein>